<evidence type="ECO:0000313" key="4">
    <source>
        <dbReference type="EMBL" id="KAH9306686.1"/>
    </source>
</evidence>
<dbReference type="PROSITE" id="PS50891">
    <property type="entry name" value="LOB"/>
    <property type="match status" value="1"/>
</dbReference>
<evidence type="ECO:0000259" key="3">
    <source>
        <dbReference type="PROSITE" id="PS50891"/>
    </source>
</evidence>
<dbReference type="Pfam" id="PF03195">
    <property type="entry name" value="LOB"/>
    <property type="match status" value="1"/>
</dbReference>
<dbReference type="GO" id="GO:0010468">
    <property type="term" value="P:regulation of gene expression"/>
    <property type="evidence" value="ECO:0007669"/>
    <property type="project" value="TreeGrafter"/>
</dbReference>
<dbReference type="Proteomes" id="UP000824469">
    <property type="component" value="Unassembled WGS sequence"/>
</dbReference>
<keyword evidence="5" id="KW-1185">Reference proteome</keyword>
<dbReference type="PANTHER" id="PTHR31304">
    <property type="entry name" value="LOB DOMAIN-CONTAINING PROTEIN 38"/>
    <property type="match status" value="1"/>
</dbReference>
<name>A0AA38FML5_TAXCH</name>
<feature type="region of interest" description="Disordered" evidence="2">
    <location>
        <begin position="215"/>
        <end position="248"/>
    </location>
</feature>
<gene>
    <name evidence="4" type="ORF">KI387_011090</name>
</gene>
<feature type="domain" description="LOB" evidence="3">
    <location>
        <begin position="3"/>
        <end position="109"/>
    </location>
</feature>
<proteinExistence type="inferred from homology"/>
<evidence type="ECO:0000313" key="5">
    <source>
        <dbReference type="Proteomes" id="UP000824469"/>
    </source>
</evidence>
<dbReference type="InterPro" id="IPR004883">
    <property type="entry name" value="LOB"/>
</dbReference>
<evidence type="ECO:0000256" key="1">
    <source>
        <dbReference type="ARBA" id="ARBA00005474"/>
    </source>
</evidence>
<comment type="similarity">
    <text evidence="1">Belongs to the LOB domain-containing protein family.</text>
</comment>
<comment type="caution">
    <text evidence="4">The sequence shown here is derived from an EMBL/GenBank/DDBJ whole genome shotgun (WGS) entry which is preliminary data.</text>
</comment>
<sequence>MRMSCNGCRVLRKGCSESCILRPCLDWINNAQSQANATIFLAKFYGRTGLINLISNGPQHSRPALFRSLLYEACGRILNPTYGSVGLLWSGNWALCQAGVDSILRGMYPLSLPDDRNNSNLPNITSDDAKQNANIVLMQSIASDHLHKVKNGGSFKCANPHKKPKSKECREFMNNLQISVGQAEGGGVDMRKTVHKYMMVDNAIFSDHNHVDGSAKDKSISEFIPNDLGGQKKYNSRRKPECNKQPQHLNDVQISSGEEAQGRGVDIKKAVQNNGVYSGAENKCFSELIPPLDLGGDMMSVQNRE</sequence>
<dbReference type="EMBL" id="JAHRHJ020000008">
    <property type="protein sequence ID" value="KAH9306686.1"/>
    <property type="molecule type" value="Genomic_DNA"/>
</dbReference>
<dbReference type="AlphaFoldDB" id="A0AA38FML5"/>
<dbReference type="PANTHER" id="PTHR31304:SF9">
    <property type="entry name" value="LOB DOMAIN-CONTAINING PROTEIN 40"/>
    <property type="match status" value="1"/>
</dbReference>
<feature type="non-terminal residue" evidence="4">
    <location>
        <position position="305"/>
    </location>
</feature>
<accession>A0AA38FML5</accession>
<protein>
    <recommendedName>
        <fullName evidence="3">LOB domain-containing protein</fullName>
    </recommendedName>
</protein>
<organism evidence="4 5">
    <name type="scientific">Taxus chinensis</name>
    <name type="common">Chinese yew</name>
    <name type="synonym">Taxus wallichiana var. chinensis</name>
    <dbReference type="NCBI Taxonomy" id="29808"/>
    <lineage>
        <taxon>Eukaryota</taxon>
        <taxon>Viridiplantae</taxon>
        <taxon>Streptophyta</taxon>
        <taxon>Embryophyta</taxon>
        <taxon>Tracheophyta</taxon>
        <taxon>Spermatophyta</taxon>
        <taxon>Pinopsida</taxon>
        <taxon>Pinidae</taxon>
        <taxon>Conifers II</taxon>
        <taxon>Cupressales</taxon>
        <taxon>Taxaceae</taxon>
        <taxon>Taxus</taxon>
    </lineage>
</organism>
<evidence type="ECO:0000256" key="2">
    <source>
        <dbReference type="SAM" id="MobiDB-lite"/>
    </source>
</evidence>
<reference evidence="4 5" key="1">
    <citation type="journal article" date="2021" name="Nat. Plants">
        <title>The Taxus genome provides insights into paclitaxel biosynthesis.</title>
        <authorList>
            <person name="Xiong X."/>
            <person name="Gou J."/>
            <person name="Liao Q."/>
            <person name="Li Y."/>
            <person name="Zhou Q."/>
            <person name="Bi G."/>
            <person name="Li C."/>
            <person name="Du R."/>
            <person name="Wang X."/>
            <person name="Sun T."/>
            <person name="Guo L."/>
            <person name="Liang H."/>
            <person name="Lu P."/>
            <person name="Wu Y."/>
            <person name="Zhang Z."/>
            <person name="Ro D.K."/>
            <person name="Shang Y."/>
            <person name="Huang S."/>
            <person name="Yan J."/>
        </authorList>
    </citation>
    <scope>NUCLEOTIDE SEQUENCE [LARGE SCALE GENOMIC DNA]</scope>
    <source>
        <strain evidence="4">Ta-2019</strain>
    </source>
</reference>